<feature type="domain" description="Annelid erythrocruorin linker subunit C-terminal" evidence="3">
    <location>
        <begin position="118"/>
        <end position="237"/>
    </location>
</feature>
<proteinExistence type="predicted"/>
<comment type="caution">
    <text evidence="2">Lacks conserved residue(s) required for the propagation of feature annotation.</text>
</comment>
<dbReference type="SUPFAM" id="SSF57424">
    <property type="entry name" value="LDL receptor-like module"/>
    <property type="match status" value="1"/>
</dbReference>
<organism evidence="4">
    <name type="scientific">Glossoscolex paulistus</name>
    <dbReference type="NCBI Taxonomy" id="1046353"/>
    <lineage>
        <taxon>Eukaryota</taxon>
        <taxon>Metazoa</taxon>
        <taxon>Spiralia</taxon>
        <taxon>Lophotrochozoa</taxon>
        <taxon>Annelida</taxon>
        <taxon>Clitellata</taxon>
        <taxon>Oligochaeta</taxon>
        <taxon>Crassiclitellata</taxon>
        <taxon>Lumbricina</taxon>
        <taxon>Glossoscolecidae</taxon>
        <taxon>Glossoscolex</taxon>
    </lineage>
</organism>
<dbReference type="InterPro" id="IPR023415">
    <property type="entry name" value="LDLR_class-A_CS"/>
</dbReference>
<reference evidence="4" key="1">
    <citation type="submission" date="2014-07" db="EMBL/GenBank/DDBJ databases">
        <title>The Crystallographic structure of the giant hemoglobin from Glossoscolex paulistus at 3.2 A resolution.</title>
        <authorList>
            <person name="Bachega J.F.R."/>
            <person name="Maluf F.V."/>
            <person name="Babak A."/>
            <person name="Pereira H.D."/>
            <person name="Carazzolle M.F."/>
            <person name="Orville A."/>
            <person name="Tabak M."/>
            <person name="Garratt R.C."/>
            <person name="Horjales E.R."/>
        </authorList>
    </citation>
    <scope>NUCLEOTIDE SEQUENCE</scope>
    <source>
        <tissue evidence="4">Whole organism</tissue>
    </source>
</reference>
<sequence length="238" mass="27099">MWYILLLVGLAAAASDTYKDRRFQYILTNQHLFIDKLERDLHEIDDEFKKLGSDVKDQTVRHLKARISNLEGDDCKEHEAPCGGDVPQCISDLFFCDGHKDCKNGRDEDKEVCSEVPADIGSSFAGVVSWQACEEATPHHAVVTITANERKEFFKPRIWVRAILAFEEEEHEHHIKTFQLRGYYSFGDRTLALGPERGTKPVYGVRCHFDRGDDDHADCQIVNPASLFVCGNFAAERH</sequence>
<name>A0A0P4VGA5_9ANNE</name>
<dbReference type="Pfam" id="PF16915">
    <property type="entry name" value="Eryth_link_C"/>
    <property type="match status" value="1"/>
</dbReference>
<evidence type="ECO:0000259" key="3">
    <source>
        <dbReference type="Pfam" id="PF16915"/>
    </source>
</evidence>
<evidence type="ECO:0000256" key="1">
    <source>
        <dbReference type="ARBA" id="ARBA00023157"/>
    </source>
</evidence>
<gene>
    <name evidence="4" type="primary">HgBp</name>
</gene>
<dbReference type="SMART" id="SM00192">
    <property type="entry name" value="LDLa"/>
    <property type="match status" value="1"/>
</dbReference>
<keyword evidence="1" id="KW-1015">Disulfide bond</keyword>
<accession>A0A0P4VGA5</accession>
<dbReference type="InterPro" id="IPR031639">
    <property type="entry name" value="Eryth_link_C"/>
</dbReference>
<dbReference type="PROSITE" id="PS50068">
    <property type="entry name" value="LDLRA_2"/>
    <property type="match status" value="1"/>
</dbReference>
<dbReference type="InterPro" id="IPR036153">
    <property type="entry name" value="Eryth_link_C_sf"/>
</dbReference>
<dbReference type="Gene3D" id="2.40.128.620">
    <property type="match status" value="1"/>
</dbReference>
<dbReference type="EMBL" id="GBIL01038279">
    <property type="protein sequence ID" value="JAI52359.1"/>
    <property type="molecule type" value="Transcribed_RNA"/>
</dbReference>
<evidence type="ECO:0000313" key="4">
    <source>
        <dbReference type="EMBL" id="JAI52359.1"/>
    </source>
</evidence>
<dbReference type="PROSITE" id="PS01209">
    <property type="entry name" value="LDLRA_1"/>
    <property type="match status" value="1"/>
</dbReference>
<dbReference type="InterPro" id="IPR037246">
    <property type="entry name" value="Extrac_hemoglob_link_heterodim"/>
</dbReference>
<dbReference type="InterPro" id="IPR002172">
    <property type="entry name" value="LDrepeatLR_classA_rpt"/>
</dbReference>
<dbReference type="SUPFAM" id="SSF144276">
    <property type="entry name" value="Heterotrimerisation domain of extracellular hemoglobin linker subunits"/>
    <property type="match status" value="1"/>
</dbReference>
<evidence type="ECO:0000256" key="2">
    <source>
        <dbReference type="PROSITE-ProRule" id="PRU00124"/>
    </source>
</evidence>
<dbReference type="CDD" id="cd00112">
    <property type="entry name" value="LDLa"/>
    <property type="match status" value="1"/>
</dbReference>
<dbReference type="SUPFAM" id="SSF141480">
    <property type="entry name" value="Extracellular hemoglobin linker subunit, receptor domain"/>
    <property type="match status" value="1"/>
</dbReference>
<protein>
    <submittedName>
        <fullName evidence="4">Linker l1</fullName>
    </submittedName>
</protein>
<dbReference type="AlphaFoldDB" id="A0A0P4VGA5"/>
<dbReference type="InterPro" id="IPR036055">
    <property type="entry name" value="LDL_receptor-like_sf"/>
</dbReference>
<dbReference type="Gene3D" id="6.10.250.1520">
    <property type="match status" value="1"/>
</dbReference>